<dbReference type="InterPro" id="IPR036388">
    <property type="entry name" value="WH-like_DNA-bd_sf"/>
</dbReference>
<comment type="similarity">
    <text evidence="2">Belongs to the LysR transcriptional regulatory family.</text>
</comment>
<proteinExistence type="inferred from homology"/>
<dbReference type="RefSeq" id="WP_015665167.1">
    <property type="nucleotide sequence ID" value="NC_020453.1"/>
</dbReference>
<dbReference type="InterPro" id="IPR058163">
    <property type="entry name" value="LysR-type_TF_proteobact-type"/>
</dbReference>
<keyword evidence="4" id="KW-0238">DNA-binding</keyword>
<dbReference type="GO" id="GO:0003700">
    <property type="term" value="F:DNA-binding transcription factor activity"/>
    <property type="evidence" value="ECO:0007669"/>
    <property type="project" value="InterPro"/>
</dbReference>
<dbReference type="SUPFAM" id="SSF46785">
    <property type="entry name" value="Winged helix' DNA-binding domain"/>
    <property type="match status" value="1"/>
</dbReference>
<comment type="function">
    <text evidence="1">NodD regulates the expression of the nodABCFE genes which encode other nodulation proteins. NodD is also a negative regulator of its own expression. Binds flavonoids as inducers.</text>
</comment>
<dbReference type="InterPro" id="IPR036390">
    <property type="entry name" value="WH_DNA-bd_sf"/>
</dbReference>
<dbReference type="EMBL" id="AP012603">
    <property type="protein sequence ID" value="BAM88041.1"/>
    <property type="molecule type" value="Genomic_DNA"/>
</dbReference>
<keyword evidence="8" id="KW-1185">Reference proteome</keyword>
<keyword evidence="3" id="KW-0805">Transcription regulation</keyword>
<dbReference type="AlphaFoldDB" id="M4Z530"/>
<feature type="domain" description="HTH lysR-type" evidence="6">
    <location>
        <begin position="5"/>
        <end position="63"/>
    </location>
</feature>
<dbReference type="GO" id="GO:0003677">
    <property type="term" value="F:DNA binding"/>
    <property type="evidence" value="ECO:0007669"/>
    <property type="project" value="UniProtKB-KW"/>
</dbReference>
<dbReference type="Proteomes" id="UP000011841">
    <property type="component" value="Chromosome"/>
</dbReference>
<dbReference type="SUPFAM" id="SSF53850">
    <property type="entry name" value="Periplasmic binding protein-like II"/>
    <property type="match status" value="1"/>
</dbReference>
<dbReference type="PROSITE" id="PS50931">
    <property type="entry name" value="HTH_LYSR"/>
    <property type="match status" value="1"/>
</dbReference>
<dbReference type="PANTHER" id="PTHR30537">
    <property type="entry name" value="HTH-TYPE TRANSCRIPTIONAL REGULATOR"/>
    <property type="match status" value="1"/>
</dbReference>
<dbReference type="KEGG" id="aol:S58_20340"/>
<evidence type="ECO:0000256" key="3">
    <source>
        <dbReference type="ARBA" id="ARBA00023015"/>
    </source>
</evidence>
<dbReference type="InterPro" id="IPR000847">
    <property type="entry name" value="LysR_HTH_N"/>
</dbReference>
<dbReference type="eggNOG" id="COG0583">
    <property type="taxonomic scope" value="Bacteria"/>
</dbReference>
<evidence type="ECO:0000256" key="4">
    <source>
        <dbReference type="ARBA" id="ARBA00023125"/>
    </source>
</evidence>
<evidence type="ECO:0000313" key="8">
    <source>
        <dbReference type="Proteomes" id="UP000011841"/>
    </source>
</evidence>
<protein>
    <submittedName>
        <fullName evidence="7">LysR family transcriptional regulator</fullName>
    </submittedName>
</protein>
<dbReference type="Gene3D" id="3.40.190.10">
    <property type="entry name" value="Periplasmic binding protein-like II"/>
    <property type="match status" value="2"/>
</dbReference>
<dbReference type="STRING" id="1245469.S58_20340"/>
<dbReference type="Pfam" id="PF00126">
    <property type="entry name" value="HTH_1"/>
    <property type="match status" value="1"/>
</dbReference>
<dbReference type="PATRIC" id="fig|1245469.3.peg.2084"/>
<evidence type="ECO:0000256" key="5">
    <source>
        <dbReference type="ARBA" id="ARBA00023163"/>
    </source>
</evidence>
<evidence type="ECO:0000313" key="7">
    <source>
        <dbReference type="EMBL" id="BAM88041.1"/>
    </source>
</evidence>
<accession>M4Z530</accession>
<name>M4Z530_9BRAD</name>
<organism evidence="7 8">
    <name type="scientific">Bradyrhizobium oligotrophicum S58</name>
    <dbReference type="NCBI Taxonomy" id="1245469"/>
    <lineage>
        <taxon>Bacteria</taxon>
        <taxon>Pseudomonadati</taxon>
        <taxon>Pseudomonadota</taxon>
        <taxon>Alphaproteobacteria</taxon>
        <taxon>Hyphomicrobiales</taxon>
        <taxon>Nitrobacteraceae</taxon>
        <taxon>Bradyrhizobium</taxon>
    </lineage>
</organism>
<sequence>MRSLPPFDGLVAFEAAARHRSMTLAATELGLTQSAVSHRLRKLETYLGAKLFNHRSGTGLSPTTAGASLLTDIVSLLDEMATLRARYRAEAQPAVLKVGVGAALSHHWLVRRLPGFMSKHPKVGVELVVAESEAQARAADVDLQVLWLPKATARASSTQRLLFREQVFPVAMPRLLRRGRPLHTVRQLANLPIIHKGRAGRDDGAEWSWPVWFERLGLGTEAPAGMRVDTISLALAAAIEGVGVALGRSLLVHDALTERRLTRVLSADWDMPSSKVHVIRWPAILGTDARVRLFANWLAREAAMLSDREQSAGMDSDKNKSIAILQKP</sequence>
<dbReference type="InterPro" id="IPR005119">
    <property type="entry name" value="LysR_subst-bd"/>
</dbReference>
<dbReference type="PRINTS" id="PR00039">
    <property type="entry name" value="HTHLYSR"/>
</dbReference>
<dbReference type="Gene3D" id="1.10.10.10">
    <property type="entry name" value="Winged helix-like DNA-binding domain superfamily/Winged helix DNA-binding domain"/>
    <property type="match status" value="1"/>
</dbReference>
<evidence type="ECO:0000259" key="6">
    <source>
        <dbReference type="PROSITE" id="PS50931"/>
    </source>
</evidence>
<dbReference type="OrthoDB" id="9793571at2"/>
<gene>
    <name evidence="7" type="ORF">S58_20340</name>
</gene>
<dbReference type="PANTHER" id="PTHR30537:SF5">
    <property type="entry name" value="HTH-TYPE TRANSCRIPTIONAL ACTIVATOR TTDR-RELATED"/>
    <property type="match status" value="1"/>
</dbReference>
<dbReference type="HOGENOM" id="CLU_039613_37_0_5"/>
<dbReference type="Pfam" id="PF03466">
    <property type="entry name" value="LysR_substrate"/>
    <property type="match status" value="1"/>
</dbReference>
<reference evidence="7 8" key="1">
    <citation type="journal article" date="2013" name="Appl. Environ. Microbiol.">
        <title>Genome analysis suggests that the soil oligotrophic bacterium Agromonas oligotrophica (Bradyrhizobium oligotrophicum) is a nitrogen-fixing symbiont of Aeschynomene indica.</title>
        <authorList>
            <person name="Okubo T."/>
            <person name="Fukushima S."/>
            <person name="Itakura M."/>
            <person name="Oshima K."/>
            <person name="Longtonglang A."/>
            <person name="Teaumroong N."/>
            <person name="Mitsui H."/>
            <person name="Hattori M."/>
            <person name="Hattori R."/>
            <person name="Hattori T."/>
            <person name="Minamisawa K."/>
        </authorList>
    </citation>
    <scope>NUCLEOTIDE SEQUENCE [LARGE SCALE GENOMIC DNA]</scope>
    <source>
        <strain evidence="7 8">S58</strain>
    </source>
</reference>
<dbReference type="GeneID" id="301815950"/>
<evidence type="ECO:0000256" key="2">
    <source>
        <dbReference type="ARBA" id="ARBA00009437"/>
    </source>
</evidence>
<keyword evidence="5" id="KW-0804">Transcription</keyword>
<evidence type="ECO:0000256" key="1">
    <source>
        <dbReference type="ARBA" id="ARBA00003502"/>
    </source>
</evidence>